<protein>
    <submittedName>
        <fullName evidence="1">Uncharacterized protein</fullName>
    </submittedName>
</protein>
<organism evidence="1 2">
    <name type="scientific">Demequina litorisediminis</name>
    <dbReference type="NCBI Taxonomy" id="1849022"/>
    <lineage>
        <taxon>Bacteria</taxon>
        <taxon>Bacillati</taxon>
        <taxon>Actinomycetota</taxon>
        <taxon>Actinomycetes</taxon>
        <taxon>Micrococcales</taxon>
        <taxon>Demequinaceae</taxon>
        <taxon>Demequina</taxon>
    </lineage>
</organism>
<dbReference type="EMBL" id="BSUN01000001">
    <property type="protein sequence ID" value="GMA34745.1"/>
    <property type="molecule type" value="Genomic_DNA"/>
</dbReference>
<comment type="caution">
    <text evidence="1">The sequence shown here is derived from an EMBL/GenBank/DDBJ whole genome shotgun (WGS) entry which is preliminary data.</text>
</comment>
<dbReference type="Proteomes" id="UP001157125">
    <property type="component" value="Unassembled WGS sequence"/>
</dbReference>
<evidence type="ECO:0000313" key="2">
    <source>
        <dbReference type="Proteomes" id="UP001157125"/>
    </source>
</evidence>
<proteinExistence type="predicted"/>
<evidence type="ECO:0000313" key="1">
    <source>
        <dbReference type="EMBL" id="GMA34745.1"/>
    </source>
</evidence>
<reference evidence="2" key="1">
    <citation type="journal article" date="2019" name="Int. J. Syst. Evol. Microbiol.">
        <title>The Global Catalogue of Microorganisms (GCM) 10K type strain sequencing project: providing services to taxonomists for standard genome sequencing and annotation.</title>
        <authorList>
            <consortium name="The Broad Institute Genomics Platform"/>
            <consortium name="The Broad Institute Genome Sequencing Center for Infectious Disease"/>
            <person name="Wu L."/>
            <person name="Ma J."/>
        </authorList>
    </citation>
    <scope>NUCLEOTIDE SEQUENCE [LARGE SCALE GENOMIC DNA]</scope>
    <source>
        <strain evidence="2">NBRC 112299</strain>
    </source>
</reference>
<name>A0ABQ6IAI5_9MICO</name>
<accession>A0ABQ6IAI5</accession>
<sequence>MPNIPMLASGGIATRATLAMIGEGRESEAILPLSKLESLINRTPSGGNLYEIHVHTGVGDPVAIGREVKSVISAYERANGRRAA</sequence>
<gene>
    <name evidence="1" type="ORF">GCM10025876_09490</name>
</gene>
<keyword evidence="2" id="KW-1185">Reference proteome</keyword>